<dbReference type="Proteomes" id="UP000293638">
    <property type="component" value="Unassembled WGS sequence"/>
</dbReference>
<dbReference type="EMBL" id="SGXD01000003">
    <property type="protein sequence ID" value="RZS87524.1"/>
    <property type="molecule type" value="Genomic_DNA"/>
</dbReference>
<name>A0A4Q7NQB2_9ACTN</name>
<sequence>MLDAWAASPARFREDANAEEELALGGYRDRLVVELAQNAVDAASRAGVPCRLLLRLEQGTLVAANTGAPLDAAGVAALSTLRASAKRDDDAVGRFGLGFAAVLPASDEPRIGSRATGGVGWSRGTAYALAAGVPALAEEVARRGEEGVPVLRLPHPAEVAVPEGYDTAVELPLLSADVVRAQLAALGQELLVALPGLAEVVVELGGARRVLRSEPVEGGLLVTEDGAATRWTLVRRVLDAGPELLADRPLEERRRTRRAVVWALPAPPRQLPGVVLAPTPTDEPLGLPALLVADLPLEPTRRRTAPGPLRDAVARVAGEAYAALLERLAATEPRAALPLLPVPAGVGEVDALVREAAYAALRTAAVVPLAAGGVVRPTAAVLVDAPAPALPLLGDLLDGVADGAVAPWAALVERLGARVLPLADAVDALPTRGRHDWPALYSALATAPAEELGGLPVPLADGRVVRGARGCLLLDAAAEPVARLGLRVVDAAAAHPLLERLGARRLAVADLLASDELAEAVLAAQDTDDEAEVRAVADAVLALVAAAAPVTQPPWLRDLLLPDDEGEPTPAGELCLPGTAFAAVVDEEVLVPVDPALVERWGADVLAAAGVVRGPVVEVLRDVVLDEDSVPGWLLPWVEEVAPPGLPALAPELPVVRDLDAVRSDAWPAALDLLAGEPDVRRAVLDRVRLVLADGGTAEVASPAAVELRARARLAGRPLPSYATAGGVLGALWDPLPVPVEPALAAALGVRTSLDEVLESAPADLLDRWGDPARALDRAQLAEVLRALAEHAPQVGPPARVRVADGTGTRVVAADDAVVLDAPDLLPLLADVPVLVVPPGLAPALADVLDLPLASEELDLPDPSAGVERATPDAVRALLPAAPPTWVEHEQLVVRGVELDWRVVDGRVHAATTTGLADGASWVAGQWARRHLVAAVLTGELDLGAALTDLDLSP</sequence>
<dbReference type="InterPro" id="IPR036890">
    <property type="entry name" value="HATPase_C_sf"/>
</dbReference>
<dbReference type="NCBIfam" id="NF047352">
    <property type="entry name" value="P_loop_sacsin"/>
    <property type="match status" value="1"/>
</dbReference>
<dbReference type="RefSeq" id="WP_231116400.1">
    <property type="nucleotide sequence ID" value="NZ_SGXD01000003.1"/>
</dbReference>
<evidence type="ECO:0000313" key="1">
    <source>
        <dbReference type="EMBL" id="RZS87524.1"/>
    </source>
</evidence>
<evidence type="ECO:0000313" key="2">
    <source>
        <dbReference type="Proteomes" id="UP000293638"/>
    </source>
</evidence>
<organism evidence="1 2">
    <name type="scientific">Motilibacter rhizosphaerae</name>
    <dbReference type="NCBI Taxonomy" id="598652"/>
    <lineage>
        <taxon>Bacteria</taxon>
        <taxon>Bacillati</taxon>
        <taxon>Actinomycetota</taxon>
        <taxon>Actinomycetes</taxon>
        <taxon>Motilibacterales</taxon>
        <taxon>Motilibacteraceae</taxon>
        <taxon>Motilibacter</taxon>
    </lineage>
</organism>
<keyword evidence="2" id="KW-1185">Reference proteome</keyword>
<protein>
    <recommendedName>
        <fullName evidence="3">Molecular chaperone Hsp90</fullName>
    </recommendedName>
</protein>
<accession>A0A4Q7NQB2</accession>
<proteinExistence type="predicted"/>
<dbReference type="AlphaFoldDB" id="A0A4Q7NQB2"/>
<gene>
    <name evidence="1" type="ORF">EV189_2955</name>
</gene>
<reference evidence="1 2" key="1">
    <citation type="submission" date="2019-02" db="EMBL/GenBank/DDBJ databases">
        <title>Genomic Encyclopedia of Type Strains, Phase IV (KMG-IV): sequencing the most valuable type-strain genomes for metagenomic binning, comparative biology and taxonomic classification.</title>
        <authorList>
            <person name="Goeker M."/>
        </authorList>
    </citation>
    <scope>NUCLEOTIDE SEQUENCE [LARGE SCALE GENOMIC DNA]</scope>
    <source>
        <strain evidence="1 2">DSM 45622</strain>
    </source>
</reference>
<dbReference type="SUPFAM" id="SSF55874">
    <property type="entry name" value="ATPase domain of HSP90 chaperone/DNA topoisomerase II/histidine kinase"/>
    <property type="match status" value="1"/>
</dbReference>
<comment type="caution">
    <text evidence="1">The sequence shown here is derived from an EMBL/GenBank/DDBJ whole genome shotgun (WGS) entry which is preliminary data.</text>
</comment>
<evidence type="ECO:0008006" key="3">
    <source>
        <dbReference type="Google" id="ProtNLM"/>
    </source>
</evidence>